<dbReference type="EMBL" id="JALKCG010000005">
    <property type="protein sequence ID" value="MCK0209067.1"/>
    <property type="molecule type" value="Genomic_DNA"/>
</dbReference>
<keyword evidence="10" id="KW-0100">Branched-chain amino acid biosynthesis</keyword>
<dbReference type="InterPro" id="IPR036038">
    <property type="entry name" value="Aminotransferase-like"/>
</dbReference>
<evidence type="ECO:0000256" key="7">
    <source>
        <dbReference type="ARBA" id="ARBA00013053"/>
    </source>
</evidence>
<evidence type="ECO:0000256" key="10">
    <source>
        <dbReference type="ARBA" id="ARBA00023304"/>
    </source>
</evidence>
<evidence type="ECO:0000256" key="5">
    <source>
        <dbReference type="ARBA" id="ARBA00005072"/>
    </source>
</evidence>
<dbReference type="PROSITE" id="PS00770">
    <property type="entry name" value="AA_TRANSFER_CLASS_4"/>
    <property type="match status" value="1"/>
</dbReference>
<evidence type="ECO:0000256" key="8">
    <source>
        <dbReference type="ARBA" id="ARBA00014472"/>
    </source>
</evidence>
<evidence type="ECO:0000256" key="9">
    <source>
        <dbReference type="ARBA" id="ARBA00022898"/>
    </source>
</evidence>
<dbReference type="Gene3D" id="3.30.470.10">
    <property type="match status" value="1"/>
</dbReference>
<dbReference type="InterPro" id="IPR018300">
    <property type="entry name" value="Aminotrans_IV_CS"/>
</dbReference>
<dbReference type="Proteomes" id="UP001202867">
    <property type="component" value="Unassembled WGS sequence"/>
</dbReference>
<keyword evidence="17" id="KW-1185">Reference proteome</keyword>
<proteinExistence type="inferred from homology"/>
<dbReference type="InterPro" id="IPR043132">
    <property type="entry name" value="BCAT-like_C"/>
</dbReference>
<evidence type="ECO:0000256" key="15">
    <source>
        <dbReference type="RuleBase" id="RU004516"/>
    </source>
</evidence>
<reference evidence="17" key="1">
    <citation type="submission" date="2023-07" db="EMBL/GenBank/DDBJ databases">
        <title>Ancylobacter moscoviensis sp. nov., facultatively methylotrophic bacteria from activated sludge and the reclassification of Starkeya novella (Starkey 1934) Kelly et al. 2000 as Ancylobacter novellus comb. nov., Starkeya koreensis Im et al. 2006 as Ancylobacter koreensis comb.nov., Angulomicrobium tetraedrale Vasil'eva et al. 1986 as Ancylobacter tetraedralis comb. nov., Angulomicrobium amanitiforme Fritz et al. 2004 as Ancylobacter amanitiformis comb. nov. and Methylorhabdus multivorans Doronina et al. 1996 as Ancylobacter multivorans comb. nov. and emended description of the genus Ancylobacter.</title>
        <authorList>
            <person name="Doronina N."/>
            <person name="Chemodurova A."/>
            <person name="Grouzdev D."/>
            <person name="Koziaeva V."/>
            <person name="Shi W."/>
            <person name="Wu L."/>
            <person name="Kaparullina E."/>
        </authorList>
    </citation>
    <scope>NUCLEOTIDE SEQUENCE [LARGE SCALE GENOMIC DNA]</scope>
    <source>
        <strain evidence="17">Jip08</strain>
    </source>
</reference>
<comment type="catalytic activity">
    <reaction evidence="11">
        <text>L-valine + 2-oxoglutarate = 3-methyl-2-oxobutanoate + L-glutamate</text>
        <dbReference type="Rhea" id="RHEA:24813"/>
        <dbReference type="ChEBI" id="CHEBI:11851"/>
        <dbReference type="ChEBI" id="CHEBI:16810"/>
        <dbReference type="ChEBI" id="CHEBI:29985"/>
        <dbReference type="ChEBI" id="CHEBI:57762"/>
        <dbReference type="EC" id="2.6.1.42"/>
    </reaction>
</comment>
<dbReference type="NCBIfam" id="NF009896">
    <property type="entry name" value="PRK13356.1"/>
    <property type="match status" value="1"/>
</dbReference>
<evidence type="ECO:0000313" key="16">
    <source>
        <dbReference type="EMBL" id="MCK0209067.1"/>
    </source>
</evidence>
<evidence type="ECO:0000256" key="2">
    <source>
        <dbReference type="ARBA" id="ARBA00003109"/>
    </source>
</evidence>
<keyword evidence="16" id="KW-0032">Aminotransferase</keyword>
<comment type="catalytic activity">
    <reaction evidence="12">
        <text>L-isoleucine + 2-oxoglutarate = (S)-3-methyl-2-oxopentanoate + L-glutamate</text>
        <dbReference type="Rhea" id="RHEA:24801"/>
        <dbReference type="ChEBI" id="CHEBI:16810"/>
        <dbReference type="ChEBI" id="CHEBI:29985"/>
        <dbReference type="ChEBI" id="CHEBI:35146"/>
        <dbReference type="ChEBI" id="CHEBI:58045"/>
        <dbReference type="EC" id="2.6.1.42"/>
    </reaction>
</comment>
<evidence type="ECO:0000256" key="14">
    <source>
        <dbReference type="RuleBase" id="RU004106"/>
    </source>
</evidence>
<accession>A0ABT0DP55</accession>
<dbReference type="SUPFAM" id="SSF56752">
    <property type="entry name" value="D-aminoacid aminotransferase-like PLP-dependent enzymes"/>
    <property type="match status" value="1"/>
</dbReference>
<dbReference type="InterPro" id="IPR043131">
    <property type="entry name" value="BCAT-like_N"/>
</dbReference>
<comment type="similarity">
    <text evidence="6 14">Belongs to the class-IV pyridoxal-phosphate-dependent aminotransferase family.</text>
</comment>
<dbReference type="Gene3D" id="3.20.10.10">
    <property type="entry name" value="D-amino Acid Aminotransferase, subunit A, domain 2"/>
    <property type="match status" value="1"/>
</dbReference>
<evidence type="ECO:0000256" key="6">
    <source>
        <dbReference type="ARBA" id="ARBA00009320"/>
    </source>
</evidence>
<dbReference type="PANTHER" id="PTHR42743">
    <property type="entry name" value="AMINO-ACID AMINOTRANSFERASE"/>
    <property type="match status" value="1"/>
</dbReference>
<comment type="pathway">
    <text evidence="3">Amino-acid biosynthesis; L-isoleucine biosynthesis; L-isoleucine from 2-oxobutanoate: step 4/4.</text>
</comment>
<sequence length="285" mass="31357">MSHWSRTFTFLDGQWHEGNVPIMGVRTHAAWLGTSVFDGARAFEGVTPDLAQHCARVNRSAVAMGLKPVVSVEQWVELTHAGLKHFAPDAALYIRPMYWAEFPGARTVDADPESTRWCLSLYEAGMPDPARGTSITLSRFRRPTIECAVTDAKAGCLYPNNARALAEAHARGFENAALCDMLGNVAELATANVFIVKNGVALTPAANGTFLAGITRTRTLELLRAGGVEVVETALTWRDFLEADEAFSTGNYSKVSPITRIEERDLQPGPVYRRARELYWDFAHS</sequence>
<evidence type="ECO:0000256" key="13">
    <source>
        <dbReference type="ARBA" id="ARBA00049229"/>
    </source>
</evidence>
<comment type="caution">
    <text evidence="16">The sequence shown here is derived from an EMBL/GenBank/DDBJ whole genome shotgun (WGS) entry which is preliminary data.</text>
</comment>
<comment type="pathway">
    <text evidence="4">Amino-acid biosynthesis; L-valine biosynthesis; L-valine from pyruvate: step 4/4.</text>
</comment>
<dbReference type="InterPro" id="IPR001544">
    <property type="entry name" value="Aminotrans_IV"/>
</dbReference>
<evidence type="ECO:0000313" key="17">
    <source>
        <dbReference type="Proteomes" id="UP001202867"/>
    </source>
</evidence>
<dbReference type="InterPro" id="IPR050571">
    <property type="entry name" value="Class-IV_PLP-Dep_Aminotrnsfr"/>
</dbReference>
<comment type="catalytic activity">
    <reaction evidence="13">
        <text>L-leucine + 2-oxoglutarate = 4-methyl-2-oxopentanoate + L-glutamate</text>
        <dbReference type="Rhea" id="RHEA:18321"/>
        <dbReference type="ChEBI" id="CHEBI:16810"/>
        <dbReference type="ChEBI" id="CHEBI:17865"/>
        <dbReference type="ChEBI" id="CHEBI:29985"/>
        <dbReference type="ChEBI" id="CHEBI:57427"/>
        <dbReference type="EC" id="2.6.1.42"/>
    </reaction>
</comment>
<evidence type="ECO:0000256" key="12">
    <source>
        <dbReference type="ARBA" id="ARBA00048798"/>
    </source>
</evidence>
<evidence type="ECO:0000256" key="11">
    <source>
        <dbReference type="ARBA" id="ARBA00048212"/>
    </source>
</evidence>
<gene>
    <name evidence="16" type="ORF">MWN33_13605</name>
</gene>
<keyword evidence="16" id="KW-0808">Transferase</keyword>
<dbReference type="PANTHER" id="PTHR42743:SF11">
    <property type="entry name" value="AMINODEOXYCHORISMATE LYASE"/>
    <property type="match status" value="1"/>
</dbReference>
<dbReference type="Pfam" id="PF01063">
    <property type="entry name" value="Aminotran_4"/>
    <property type="match status" value="1"/>
</dbReference>
<organism evidence="16 17">
    <name type="scientific">Ancylobacter koreensis</name>
    <dbReference type="NCBI Taxonomy" id="266121"/>
    <lineage>
        <taxon>Bacteria</taxon>
        <taxon>Pseudomonadati</taxon>
        <taxon>Pseudomonadota</taxon>
        <taxon>Alphaproteobacteria</taxon>
        <taxon>Hyphomicrobiales</taxon>
        <taxon>Xanthobacteraceae</taxon>
        <taxon>Ancylobacter</taxon>
    </lineage>
</organism>
<comment type="pathway">
    <text evidence="5">Amino-acid biosynthesis; L-leucine biosynthesis; L-leucine from 3-methyl-2-oxobutanoate: step 4/4.</text>
</comment>
<keyword evidence="9 15" id="KW-0663">Pyridoxal phosphate</keyword>
<comment type="cofactor">
    <cofactor evidence="1 15">
        <name>pyridoxal 5'-phosphate</name>
        <dbReference type="ChEBI" id="CHEBI:597326"/>
    </cofactor>
</comment>
<dbReference type="RefSeq" id="WP_247201578.1">
    <property type="nucleotide sequence ID" value="NZ_JALKCG010000005.1"/>
</dbReference>
<evidence type="ECO:0000256" key="1">
    <source>
        <dbReference type="ARBA" id="ARBA00001933"/>
    </source>
</evidence>
<dbReference type="GO" id="GO:0004084">
    <property type="term" value="F:branched-chain-amino-acid transaminase activity"/>
    <property type="evidence" value="ECO:0007669"/>
    <property type="project" value="UniProtKB-EC"/>
</dbReference>
<evidence type="ECO:0000256" key="4">
    <source>
        <dbReference type="ARBA" id="ARBA00004931"/>
    </source>
</evidence>
<name>A0ABT0DP55_9HYPH</name>
<comment type="function">
    <text evidence="2">Acts on leucine, isoleucine and valine.</text>
</comment>
<keyword evidence="10" id="KW-0028">Amino-acid biosynthesis</keyword>
<evidence type="ECO:0000256" key="3">
    <source>
        <dbReference type="ARBA" id="ARBA00004824"/>
    </source>
</evidence>
<dbReference type="EC" id="2.6.1.42" evidence="7"/>
<protein>
    <recommendedName>
        <fullName evidence="8">Probable branched-chain-amino-acid aminotransferase</fullName>
        <ecNumber evidence="7">2.6.1.42</ecNumber>
    </recommendedName>
</protein>